<reference evidence="2 3" key="1">
    <citation type="journal article" date="2024" name="Int. J. Syst. Evol. Microbiol.">
        <title>Virgibacillus tibetensis sp. nov., isolated from salt lake on the Tibetan Plateau of China.</title>
        <authorList>
            <person name="Phurbu D."/>
            <person name="Liu Z.-X."/>
            <person name="Wang R."/>
            <person name="Zheng Y.-Y."/>
            <person name="Liu H.-C."/>
            <person name="Zhou Y.-G."/>
            <person name="Yu Y.-J."/>
            <person name="Li A.-H."/>
        </authorList>
    </citation>
    <scope>NUCLEOTIDE SEQUENCE [LARGE SCALE GENOMIC DNA]</scope>
    <source>
        <strain evidence="2 3">C22-A2</strain>
    </source>
</reference>
<gene>
    <name evidence="2" type="ORF">QGM71_01080</name>
</gene>
<comment type="caution">
    <text evidence="2">The sequence shown here is derived from an EMBL/GenBank/DDBJ whole genome shotgun (WGS) entry which is preliminary data.</text>
</comment>
<name>A0ABU6KAZ3_9BACI</name>
<dbReference type="Pfam" id="PF04545">
    <property type="entry name" value="Sigma70_r4"/>
    <property type="match status" value="1"/>
</dbReference>
<keyword evidence="3" id="KW-1185">Reference proteome</keyword>
<feature type="domain" description="RNA polymerase sigma-70 region 4" evidence="1">
    <location>
        <begin position="59"/>
        <end position="84"/>
    </location>
</feature>
<dbReference type="SUPFAM" id="SSF88659">
    <property type="entry name" value="Sigma3 and sigma4 domains of RNA polymerase sigma factors"/>
    <property type="match status" value="1"/>
</dbReference>
<dbReference type="InterPro" id="IPR007630">
    <property type="entry name" value="RNA_pol_sigma70_r4"/>
</dbReference>
<dbReference type="Gene3D" id="1.10.10.10">
    <property type="entry name" value="Winged helix-like DNA-binding domain superfamily/Winged helix DNA-binding domain"/>
    <property type="match status" value="1"/>
</dbReference>
<protein>
    <submittedName>
        <fullName evidence="2">Sigma factor-like helix-turn-helix DNA-binding protein</fullName>
    </submittedName>
</protein>
<dbReference type="Proteomes" id="UP001335737">
    <property type="component" value="Unassembled WGS sequence"/>
</dbReference>
<dbReference type="InterPro" id="IPR036388">
    <property type="entry name" value="WH-like_DNA-bd_sf"/>
</dbReference>
<dbReference type="RefSeq" id="WP_327605658.1">
    <property type="nucleotide sequence ID" value="NZ_JARZFX010000001.1"/>
</dbReference>
<sequence>MEKLDLYIEWKELVKKSKEINARKREIKSKLGNVSELKIDSYAFKEFNKPRASDMKEMYVSGSTLQEIGDIYGVTRERVRQILSGFGVDRNDGGIAKKIEMAKSIPCSVDDCNTLATGVHGYCRHHYIRVRNYGTPKPKFKREFMENDGGCLVEGCDRPFSAYGLCNKHKTNYYIQRERYKNVTDLNDFLKVQKAKRMMGKTKINYSKIREFMNNNPEHFKKDLYVRK</sequence>
<proteinExistence type="predicted"/>
<accession>A0ABU6KAZ3</accession>
<evidence type="ECO:0000313" key="2">
    <source>
        <dbReference type="EMBL" id="MEC5422085.1"/>
    </source>
</evidence>
<evidence type="ECO:0000259" key="1">
    <source>
        <dbReference type="Pfam" id="PF04545"/>
    </source>
</evidence>
<dbReference type="InterPro" id="IPR013324">
    <property type="entry name" value="RNA_pol_sigma_r3/r4-like"/>
</dbReference>
<dbReference type="EMBL" id="JARZFX010000001">
    <property type="protein sequence ID" value="MEC5422085.1"/>
    <property type="molecule type" value="Genomic_DNA"/>
</dbReference>
<evidence type="ECO:0000313" key="3">
    <source>
        <dbReference type="Proteomes" id="UP001335737"/>
    </source>
</evidence>
<organism evidence="2 3">
    <name type="scientific">Virgibacillus tibetensis</name>
    <dbReference type="NCBI Taxonomy" id="3042313"/>
    <lineage>
        <taxon>Bacteria</taxon>
        <taxon>Bacillati</taxon>
        <taxon>Bacillota</taxon>
        <taxon>Bacilli</taxon>
        <taxon>Bacillales</taxon>
        <taxon>Bacillaceae</taxon>
        <taxon>Virgibacillus</taxon>
    </lineage>
</organism>